<evidence type="ECO:0000256" key="6">
    <source>
        <dbReference type="ARBA" id="ARBA00038076"/>
    </source>
</evidence>
<feature type="transmembrane region" description="Helical" evidence="7">
    <location>
        <begin position="357"/>
        <end position="377"/>
    </location>
</feature>
<name>A0ABR7NUH8_9FIRM</name>
<feature type="domain" description="ABC3 transporter permease C-terminal" evidence="8">
    <location>
        <begin position="275"/>
        <end position="387"/>
    </location>
</feature>
<dbReference type="PANTHER" id="PTHR30572">
    <property type="entry name" value="MEMBRANE COMPONENT OF TRANSPORTER-RELATED"/>
    <property type="match status" value="1"/>
</dbReference>
<keyword evidence="5 7" id="KW-0472">Membrane</keyword>
<organism evidence="10 11">
    <name type="scientific">Enterocloster hominis</name>
    <name type="common">ex Liu et al. 2021</name>
    <dbReference type="NCBI Taxonomy" id="2763663"/>
    <lineage>
        <taxon>Bacteria</taxon>
        <taxon>Bacillati</taxon>
        <taxon>Bacillota</taxon>
        <taxon>Clostridia</taxon>
        <taxon>Lachnospirales</taxon>
        <taxon>Lachnospiraceae</taxon>
        <taxon>Enterocloster</taxon>
    </lineage>
</organism>
<evidence type="ECO:0000256" key="7">
    <source>
        <dbReference type="SAM" id="Phobius"/>
    </source>
</evidence>
<feature type="domain" description="MacB-like periplasmic core" evidence="9">
    <location>
        <begin position="19"/>
        <end position="236"/>
    </location>
</feature>
<gene>
    <name evidence="10" type="ORF">H8708_07150</name>
</gene>
<sequence length="394" mass="42293">MLQSFKMALKSIWGNKMRSFLTMLGIIIGVASVIILVSIVNGYMSYMTESFASMGVNQITVNYRSLPSRTIDVEEFYEFYEENQDLFQGMTPSVSVSATVKHGSDTMDATTVGGYSEDQLSIKGYELSCGRNLLYSDMASRQKVAVVGAYVASELFGSPEKALGEKIKLNGDNYTVVGVVEQQTESAADFDDGCTDDFVWIPYSRAAKIARNAVISNYTFTSYDINDTDACTAALEEFLYSKMKNDDLYSVTAMSSLMDTLNDQIAMMSMMLGGIAGISLLVAGVGVMNIMLVSVTERTREIGIRKALGAKKRVILQQFVIEAAVTSTIGGLAGILLGSLASVGIGMLMGIDAPPTVSAVLVSFSVSVGIGLVFGYMPASRAAGLNPIDALRSE</sequence>
<evidence type="ECO:0000259" key="9">
    <source>
        <dbReference type="Pfam" id="PF12704"/>
    </source>
</evidence>
<evidence type="ECO:0000313" key="11">
    <source>
        <dbReference type="Proteomes" id="UP000647491"/>
    </source>
</evidence>
<reference evidence="10 11" key="1">
    <citation type="submission" date="2020-08" db="EMBL/GenBank/DDBJ databases">
        <title>Genome public.</title>
        <authorList>
            <person name="Liu C."/>
            <person name="Sun Q."/>
        </authorList>
    </citation>
    <scope>NUCLEOTIDE SEQUENCE [LARGE SCALE GENOMIC DNA]</scope>
    <source>
        <strain evidence="10 11">BX10</strain>
    </source>
</reference>
<dbReference type="Pfam" id="PF02687">
    <property type="entry name" value="FtsX"/>
    <property type="match status" value="1"/>
</dbReference>
<evidence type="ECO:0000256" key="4">
    <source>
        <dbReference type="ARBA" id="ARBA00022989"/>
    </source>
</evidence>
<feature type="transmembrane region" description="Helical" evidence="7">
    <location>
        <begin position="314"/>
        <end position="337"/>
    </location>
</feature>
<comment type="subcellular location">
    <subcellularLocation>
        <location evidence="1">Cell membrane</location>
        <topology evidence="1">Multi-pass membrane protein</topology>
    </subcellularLocation>
</comment>
<evidence type="ECO:0000313" key="10">
    <source>
        <dbReference type="EMBL" id="MBC8599007.1"/>
    </source>
</evidence>
<dbReference type="RefSeq" id="WP_022274674.1">
    <property type="nucleotide sequence ID" value="NZ_JACRTJ010000015.1"/>
</dbReference>
<accession>A0ABR7NUH8</accession>
<evidence type="ECO:0000256" key="5">
    <source>
        <dbReference type="ARBA" id="ARBA00023136"/>
    </source>
</evidence>
<dbReference type="Pfam" id="PF12704">
    <property type="entry name" value="MacB_PCD"/>
    <property type="match status" value="1"/>
</dbReference>
<keyword evidence="11" id="KW-1185">Reference proteome</keyword>
<evidence type="ECO:0000259" key="8">
    <source>
        <dbReference type="Pfam" id="PF02687"/>
    </source>
</evidence>
<feature type="transmembrane region" description="Helical" evidence="7">
    <location>
        <begin position="265"/>
        <end position="293"/>
    </location>
</feature>
<feature type="transmembrane region" description="Helical" evidence="7">
    <location>
        <begin position="20"/>
        <end position="44"/>
    </location>
</feature>
<proteinExistence type="inferred from homology"/>
<comment type="similarity">
    <text evidence="6">Belongs to the ABC-4 integral membrane protein family.</text>
</comment>
<evidence type="ECO:0000256" key="3">
    <source>
        <dbReference type="ARBA" id="ARBA00022692"/>
    </source>
</evidence>
<dbReference type="PANTHER" id="PTHR30572:SF4">
    <property type="entry name" value="ABC TRANSPORTER PERMEASE YTRF"/>
    <property type="match status" value="1"/>
</dbReference>
<dbReference type="EMBL" id="JACRTJ010000015">
    <property type="protein sequence ID" value="MBC8599007.1"/>
    <property type="molecule type" value="Genomic_DNA"/>
</dbReference>
<dbReference type="InterPro" id="IPR003838">
    <property type="entry name" value="ABC3_permease_C"/>
</dbReference>
<evidence type="ECO:0000256" key="2">
    <source>
        <dbReference type="ARBA" id="ARBA00022475"/>
    </source>
</evidence>
<protein>
    <submittedName>
        <fullName evidence="10">ABC transporter permease</fullName>
    </submittedName>
</protein>
<evidence type="ECO:0000256" key="1">
    <source>
        <dbReference type="ARBA" id="ARBA00004651"/>
    </source>
</evidence>
<keyword evidence="3 7" id="KW-0812">Transmembrane</keyword>
<comment type="caution">
    <text evidence="10">The sequence shown here is derived from an EMBL/GenBank/DDBJ whole genome shotgun (WGS) entry which is preliminary data.</text>
</comment>
<dbReference type="InterPro" id="IPR050250">
    <property type="entry name" value="Macrolide_Exporter_MacB"/>
</dbReference>
<dbReference type="Proteomes" id="UP000647491">
    <property type="component" value="Unassembled WGS sequence"/>
</dbReference>
<keyword evidence="4 7" id="KW-1133">Transmembrane helix</keyword>
<keyword evidence="2" id="KW-1003">Cell membrane</keyword>
<dbReference type="InterPro" id="IPR025857">
    <property type="entry name" value="MacB_PCD"/>
</dbReference>